<organism evidence="9 10">
    <name type="scientific">Choiromyces venosus 120613-1</name>
    <dbReference type="NCBI Taxonomy" id="1336337"/>
    <lineage>
        <taxon>Eukaryota</taxon>
        <taxon>Fungi</taxon>
        <taxon>Dikarya</taxon>
        <taxon>Ascomycota</taxon>
        <taxon>Pezizomycotina</taxon>
        <taxon>Pezizomycetes</taxon>
        <taxon>Pezizales</taxon>
        <taxon>Tuberaceae</taxon>
        <taxon>Choiromyces</taxon>
    </lineage>
</organism>
<evidence type="ECO:0000313" key="10">
    <source>
        <dbReference type="Proteomes" id="UP000276215"/>
    </source>
</evidence>
<evidence type="ECO:0000256" key="4">
    <source>
        <dbReference type="ARBA" id="ARBA00022692"/>
    </source>
</evidence>
<sequence length="108" mass="12284">MMGQDTLFWSAKMSLVELYIATEISWEVISELGEVGIPQFRDLNAVKSTFQRTFKKDILPLNNTEWQVCMFYLISGSFLAIISVAILPPIEALPLCRTFQSQIVRPTP</sequence>
<dbReference type="STRING" id="1336337.A0A3N4J2J4"/>
<gene>
    <name evidence="9" type="ORF">L873DRAFT_1847767</name>
</gene>
<keyword evidence="7 8" id="KW-0472">Membrane</keyword>
<keyword evidence="5 8" id="KW-1133">Transmembrane helix</keyword>
<comment type="similarity">
    <text evidence="2">Belongs to the V-ATPase 116 kDa subunit family.</text>
</comment>
<evidence type="ECO:0000256" key="6">
    <source>
        <dbReference type="ARBA" id="ARBA00023065"/>
    </source>
</evidence>
<dbReference type="Proteomes" id="UP000276215">
    <property type="component" value="Unassembled WGS sequence"/>
</dbReference>
<dbReference type="InterPro" id="IPR002490">
    <property type="entry name" value="V-ATPase_116kDa_su"/>
</dbReference>
<dbReference type="GO" id="GO:0000329">
    <property type="term" value="C:fungal-type vacuole membrane"/>
    <property type="evidence" value="ECO:0007669"/>
    <property type="project" value="TreeGrafter"/>
</dbReference>
<evidence type="ECO:0000256" key="8">
    <source>
        <dbReference type="SAM" id="Phobius"/>
    </source>
</evidence>
<evidence type="ECO:0000256" key="2">
    <source>
        <dbReference type="ARBA" id="ARBA00009904"/>
    </source>
</evidence>
<reference evidence="9 10" key="1">
    <citation type="journal article" date="2018" name="Nat. Ecol. Evol.">
        <title>Pezizomycetes genomes reveal the molecular basis of ectomycorrhizal truffle lifestyle.</title>
        <authorList>
            <person name="Murat C."/>
            <person name="Payen T."/>
            <person name="Noel B."/>
            <person name="Kuo A."/>
            <person name="Morin E."/>
            <person name="Chen J."/>
            <person name="Kohler A."/>
            <person name="Krizsan K."/>
            <person name="Balestrini R."/>
            <person name="Da Silva C."/>
            <person name="Montanini B."/>
            <person name="Hainaut M."/>
            <person name="Levati E."/>
            <person name="Barry K.W."/>
            <person name="Belfiori B."/>
            <person name="Cichocki N."/>
            <person name="Clum A."/>
            <person name="Dockter R.B."/>
            <person name="Fauchery L."/>
            <person name="Guy J."/>
            <person name="Iotti M."/>
            <person name="Le Tacon F."/>
            <person name="Lindquist E.A."/>
            <person name="Lipzen A."/>
            <person name="Malagnac F."/>
            <person name="Mello A."/>
            <person name="Molinier V."/>
            <person name="Miyauchi S."/>
            <person name="Poulain J."/>
            <person name="Riccioni C."/>
            <person name="Rubini A."/>
            <person name="Sitrit Y."/>
            <person name="Splivallo R."/>
            <person name="Traeger S."/>
            <person name="Wang M."/>
            <person name="Zifcakova L."/>
            <person name="Wipf D."/>
            <person name="Zambonelli A."/>
            <person name="Paolocci F."/>
            <person name="Nowrousian M."/>
            <person name="Ottonello S."/>
            <person name="Baldrian P."/>
            <person name="Spatafora J.W."/>
            <person name="Henrissat B."/>
            <person name="Nagy L.G."/>
            <person name="Aury J.M."/>
            <person name="Wincker P."/>
            <person name="Grigoriev I.V."/>
            <person name="Bonfante P."/>
            <person name="Martin F.M."/>
        </authorList>
    </citation>
    <scope>NUCLEOTIDE SEQUENCE [LARGE SCALE GENOMIC DNA]</scope>
    <source>
        <strain evidence="9 10">120613-1</strain>
    </source>
</reference>
<dbReference type="GO" id="GO:0033179">
    <property type="term" value="C:proton-transporting V-type ATPase, V0 domain"/>
    <property type="evidence" value="ECO:0007669"/>
    <property type="project" value="InterPro"/>
</dbReference>
<proteinExistence type="inferred from homology"/>
<comment type="subcellular location">
    <subcellularLocation>
        <location evidence="1">Membrane</location>
        <topology evidence="1">Multi-pass membrane protein</topology>
    </subcellularLocation>
</comment>
<dbReference type="GO" id="GO:0046961">
    <property type="term" value="F:proton-transporting ATPase activity, rotational mechanism"/>
    <property type="evidence" value="ECO:0007669"/>
    <property type="project" value="InterPro"/>
</dbReference>
<evidence type="ECO:0000256" key="5">
    <source>
        <dbReference type="ARBA" id="ARBA00022989"/>
    </source>
</evidence>
<dbReference type="EMBL" id="ML120474">
    <property type="protein sequence ID" value="RPA92376.1"/>
    <property type="molecule type" value="Genomic_DNA"/>
</dbReference>
<evidence type="ECO:0000256" key="1">
    <source>
        <dbReference type="ARBA" id="ARBA00004141"/>
    </source>
</evidence>
<accession>A0A3N4J2J4</accession>
<evidence type="ECO:0000313" key="9">
    <source>
        <dbReference type="EMBL" id="RPA92376.1"/>
    </source>
</evidence>
<protein>
    <submittedName>
        <fullName evidence="9">Uncharacterized protein</fullName>
    </submittedName>
</protein>
<keyword evidence="10" id="KW-1185">Reference proteome</keyword>
<evidence type="ECO:0000256" key="7">
    <source>
        <dbReference type="ARBA" id="ARBA00023136"/>
    </source>
</evidence>
<dbReference type="PANTHER" id="PTHR11629">
    <property type="entry name" value="VACUOLAR PROTON ATPASES"/>
    <property type="match status" value="1"/>
</dbReference>
<keyword evidence="6" id="KW-0406">Ion transport</keyword>
<feature type="transmembrane region" description="Helical" evidence="8">
    <location>
        <begin position="70"/>
        <end position="90"/>
    </location>
</feature>
<name>A0A3N4J2J4_9PEZI</name>
<dbReference type="GO" id="GO:0016471">
    <property type="term" value="C:vacuolar proton-transporting V-type ATPase complex"/>
    <property type="evidence" value="ECO:0007669"/>
    <property type="project" value="TreeGrafter"/>
</dbReference>
<keyword evidence="3" id="KW-0813">Transport</keyword>
<dbReference type="PANTHER" id="PTHR11629:SF63">
    <property type="entry name" value="V-TYPE PROTON ATPASE SUBUNIT A"/>
    <property type="match status" value="1"/>
</dbReference>
<dbReference type="GO" id="GO:0007035">
    <property type="term" value="P:vacuolar acidification"/>
    <property type="evidence" value="ECO:0007669"/>
    <property type="project" value="TreeGrafter"/>
</dbReference>
<keyword evidence="4 8" id="KW-0812">Transmembrane</keyword>
<evidence type="ECO:0000256" key="3">
    <source>
        <dbReference type="ARBA" id="ARBA00022448"/>
    </source>
</evidence>
<dbReference type="OrthoDB" id="10264220at2759"/>
<dbReference type="AlphaFoldDB" id="A0A3N4J2J4"/>
<dbReference type="GO" id="GO:0051117">
    <property type="term" value="F:ATPase binding"/>
    <property type="evidence" value="ECO:0007669"/>
    <property type="project" value="TreeGrafter"/>
</dbReference>